<keyword evidence="1" id="KW-0732">Signal</keyword>
<gene>
    <name evidence="2" type="ORF">RBB77_09215</name>
</gene>
<dbReference type="RefSeq" id="WP_353066752.1">
    <property type="nucleotide sequence ID" value="NZ_CP132942.1"/>
</dbReference>
<reference evidence="2" key="1">
    <citation type="submission" date="2023-08" db="EMBL/GenBank/DDBJ databases">
        <authorList>
            <person name="Messyasz A."/>
            <person name="Mannisto M.K."/>
            <person name="Kerkhof L.J."/>
            <person name="Haggblom M."/>
        </authorList>
    </citation>
    <scope>NUCLEOTIDE SEQUENCE</scope>
    <source>
        <strain evidence="2">X5P6</strain>
    </source>
</reference>
<organism evidence="2">
    <name type="scientific">Tunturiibacter psychrotolerans</name>
    <dbReference type="NCBI Taxonomy" id="3069686"/>
    <lineage>
        <taxon>Bacteria</taxon>
        <taxon>Pseudomonadati</taxon>
        <taxon>Acidobacteriota</taxon>
        <taxon>Terriglobia</taxon>
        <taxon>Terriglobales</taxon>
        <taxon>Acidobacteriaceae</taxon>
        <taxon>Tunturiibacter</taxon>
    </lineage>
</organism>
<evidence type="ECO:0008006" key="3">
    <source>
        <dbReference type="Google" id="ProtNLM"/>
    </source>
</evidence>
<reference evidence="2" key="2">
    <citation type="journal article" date="2024" name="Environ. Microbiol.">
        <title>Genome analysis and description of Tunturibacter gen. nov. expands the diversity of Terriglobia in tundra soils.</title>
        <authorList>
            <person name="Messyasz A."/>
            <person name="Mannisto M.K."/>
            <person name="Kerkhof L.J."/>
            <person name="Haggblom M.M."/>
        </authorList>
    </citation>
    <scope>NUCLEOTIDE SEQUENCE</scope>
    <source>
        <strain evidence="2">X5P6</strain>
    </source>
</reference>
<dbReference type="KEGG" id="tpsc:RBB77_09215"/>
<dbReference type="Gene3D" id="2.50.20.10">
    <property type="entry name" value="Lipoprotein localisation LolA/LolB/LppX"/>
    <property type="match status" value="1"/>
</dbReference>
<name>A0AAU7ZVY6_9BACT</name>
<dbReference type="PROSITE" id="PS51257">
    <property type="entry name" value="PROKAR_LIPOPROTEIN"/>
    <property type="match status" value="1"/>
</dbReference>
<feature type="chain" id="PRO_5043336115" description="Outer membrane lipoprotein-sorting protein" evidence="1">
    <location>
        <begin position="20"/>
        <end position="262"/>
    </location>
</feature>
<evidence type="ECO:0000256" key="1">
    <source>
        <dbReference type="SAM" id="SignalP"/>
    </source>
</evidence>
<proteinExistence type="predicted"/>
<dbReference type="AlphaFoldDB" id="A0AAU7ZVY6"/>
<dbReference type="EMBL" id="CP132942">
    <property type="protein sequence ID" value="XCB35057.1"/>
    <property type="molecule type" value="Genomic_DNA"/>
</dbReference>
<evidence type="ECO:0000313" key="2">
    <source>
        <dbReference type="EMBL" id="XCB35057.1"/>
    </source>
</evidence>
<accession>A0AAU7ZVY6</accession>
<sequence length="262" mass="29786">MRHLAKALMFPGFLFSVLACTGCLQAQSRTTPTAEEIVSRMLEKNGERQAALEHYRTDRTYQLEYDGTGGKHHAEMIVRTEYVAPGRKYFTVLSESGSKLLCREVLRRLVDKEEQTSEKTDWQRAMFSTDTYRVELVGREQLEGVNTWVLKVEPKVYSNVAYRGKVWVSMDDFATVRMMGEPAKSPSWMLDSASFDSWYMRRGSVWVPAKNVSTTHVRIGGEAKVTIDYGKYDVLLAKQVGAVEEHGRDRVRSVTLAAGLLR</sequence>
<feature type="signal peptide" evidence="1">
    <location>
        <begin position="1"/>
        <end position="19"/>
    </location>
</feature>
<protein>
    <recommendedName>
        <fullName evidence="3">Outer membrane lipoprotein-sorting protein</fullName>
    </recommendedName>
</protein>